<reference evidence="5 6" key="1">
    <citation type="journal article" date="2010" name="Nature">
        <title>The sequence and de novo assembly of the giant panda genome.</title>
        <authorList>
            <person name="Li R."/>
            <person name="Fan W."/>
            <person name="Tian G."/>
            <person name="Zhu H."/>
            <person name="He L."/>
            <person name="Cai J."/>
            <person name="Huang Q."/>
            <person name="Cai Q."/>
            <person name="Li B."/>
            <person name="Bai Y."/>
            <person name="Zhang Z."/>
            <person name="Zhang Y."/>
            <person name="Wang W."/>
            <person name="Li J."/>
            <person name="Wei F."/>
            <person name="Li H."/>
            <person name="Jian M."/>
            <person name="Li J."/>
            <person name="Zhang Z."/>
            <person name="Nielsen R."/>
            <person name="Li D."/>
            <person name="Gu W."/>
            <person name="Yang Z."/>
            <person name="Xuan Z."/>
            <person name="Ryder O.A."/>
            <person name="Leung F.C."/>
            <person name="Zhou Y."/>
            <person name="Cao J."/>
            <person name="Sun X."/>
            <person name="Fu Y."/>
            <person name="Fang X."/>
            <person name="Guo X."/>
            <person name="Wang B."/>
            <person name="Hou R."/>
            <person name="Shen F."/>
            <person name="Mu B."/>
            <person name="Ni P."/>
            <person name="Lin R."/>
            <person name="Qian W."/>
            <person name="Wang G."/>
            <person name="Yu C."/>
            <person name="Nie W."/>
            <person name="Wang J."/>
            <person name="Wu Z."/>
            <person name="Liang H."/>
            <person name="Min J."/>
            <person name="Wu Q."/>
            <person name="Cheng S."/>
            <person name="Ruan J."/>
            <person name="Wang M."/>
            <person name="Shi Z."/>
            <person name="Wen M."/>
            <person name="Liu B."/>
            <person name="Ren X."/>
            <person name="Zheng H."/>
            <person name="Dong D."/>
            <person name="Cook K."/>
            <person name="Shan G."/>
            <person name="Zhang H."/>
            <person name="Kosiol C."/>
            <person name="Xie X."/>
            <person name="Lu Z."/>
            <person name="Zheng H."/>
            <person name="Li Y."/>
            <person name="Steiner C.C."/>
            <person name="Lam T.T."/>
            <person name="Lin S."/>
            <person name="Zhang Q."/>
            <person name="Li G."/>
            <person name="Tian J."/>
            <person name="Gong T."/>
            <person name="Liu H."/>
            <person name="Zhang D."/>
            <person name="Fang L."/>
            <person name="Ye C."/>
            <person name="Zhang J."/>
            <person name="Hu W."/>
            <person name="Xu A."/>
            <person name="Ren Y."/>
            <person name="Zhang G."/>
            <person name="Bruford M.W."/>
            <person name="Li Q."/>
            <person name="Ma L."/>
            <person name="Guo Y."/>
            <person name="An N."/>
            <person name="Hu Y."/>
            <person name="Zheng Y."/>
            <person name="Shi Y."/>
            <person name="Li Z."/>
            <person name="Liu Q."/>
            <person name="Chen Y."/>
            <person name="Zhao J."/>
            <person name="Qu N."/>
            <person name="Zhao S."/>
            <person name="Tian F."/>
            <person name="Wang X."/>
            <person name="Wang H."/>
            <person name="Xu L."/>
            <person name="Liu X."/>
            <person name="Vinar T."/>
            <person name="Wang Y."/>
            <person name="Lam T.W."/>
            <person name="Yiu S.M."/>
            <person name="Liu S."/>
            <person name="Zhang H."/>
            <person name="Li D."/>
            <person name="Huang Y."/>
            <person name="Wang X."/>
            <person name="Yang G."/>
            <person name="Jiang Z."/>
            <person name="Wang J."/>
            <person name="Qin N."/>
            <person name="Li L."/>
            <person name="Li J."/>
            <person name="Bolund L."/>
            <person name="Kristiansen K."/>
            <person name="Wong G.K."/>
            <person name="Olson M."/>
            <person name="Zhang X."/>
            <person name="Li S."/>
            <person name="Yang H."/>
            <person name="Wang J."/>
            <person name="Wang J."/>
        </authorList>
    </citation>
    <scope>NUCLEOTIDE SEQUENCE [LARGE SCALE GENOMIC DNA]</scope>
</reference>
<feature type="region of interest" description="Disordered" evidence="3">
    <location>
        <begin position="1"/>
        <end position="82"/>
    </location>
</feature>
<organism evidence="5 6">
    <name type="scientific">Ailuropoda melanoleuca</name>
    <name type="common">Giant panda</name>
    <dbReference type="NCBI Taxonomy" id="9646"/>
    <lineage>
        <taxon>Eukaryota</taxon>
        <taxon>Metazoa</taxon>
        <taxon>Chordata</taxon>
        <taxon>Craniata</taxon>
        <taxon>Vertebrata</taxon>
        <taxon>Euteleostomi</taxon>
        <taxon>Mammalia</taxon>
        <taxon>Eutheria</taxon>
        <taxon>Laurasiatheria</taxon>
        <taxon>Carnivora</taxon>
        <taxon>Caniformia</taxon>
        <taxon>Ursidae</taxon>
        <taxon>Ailuropoda</taxon>
    </lineage>
</organism>
<name>A0A7N5JTY0_AILME</name>
<dbReference type="GO" id="GO:0005634">
    <property type="term" value="C:nucleus"/>
    <property type="evidence" value="ECO:0007669"/>
    <property type="project" value="TreeGrafter"/>
</dbReference>
<evidence type="ECO:0000256" key="2">
    <source>
        <dbReference type="ARBA" id="ARBA00014654"/>
    </source>
</evidence>
<dbReference type="Proteomes" id="UP000008912">
    <property type="component" value="Unassembled WGS sequence"/>
</dbReference>
<sequence length="155" mass="16909">MPRLGKRLAKAAEPAGLDNKGPVRRRTKTKNSAGASAQVDNSSPQKASASKDGGQNLSSYWLMMSDTGDRKAQPEQTAGWDGLRNSQAQNFLEALKREEGAFYQSNCEEPGIAGLAKLVQEACPDHPQFENNNPYCDPSSKEGNPTWPKRSLILF</sequence>
<proteinExistence type="predicted"/>
<dbReference type="InParanoid" id="A0A7N5JTY0"/>
<evidence type="ECO:0000313" key="5">
    <source>
        <dbReference type="Ensembl" id="ENSAMEP00000028329.1"/>
    </source>
</evidence>
<dbReference type="Gene3D" id="3.10.590.10">
    <property type="entry name" value="ph1033 like domains"/>
    <property type="match status" value="1"/>
</dbReference>
<evidence type="ECO:0000313" key="6">
    <source>
        <dbReference type="Proteomes" id="UP000008912"/>
    </source>
</evidence>
<dbReference type="GeneTree" id="ENSGT00390000013297"/>
<dbReference type="PANTHER" id="PTHR14087">
    <property type="entry name" value="THYMOCYTE NUCLEAR PROTEIN 1"/>
    <property type="match status" value="1"/>
</dbReference>
<protein>
    <recommendedName>
        <fullName evidence="2">Thymocyte nuclear protein 1</fullName>
    </recommendedName>
</protein>
<dbReference type="InterPro" id="IPR002740">
    <property type="entry name" value="EVE_domain"/>
</dbReference>
<dbReference type="InterPro" id="IPR015947">
    <property type="entry name" value="PUA-like_sf"/>
</dbReference>
<reference evidence="5" key="3">
    <citation type="submission" date="2025-09" db="UniProtKB">
        <authorList>
            <consortium name="Ensembl"/>
        </authorList>
    </citation>
    <scope>IDENTIFICATION</scope>
</reference>
<dbReference type="Pfam" id="PF01878">
    <property type="entry name" value="EVE"/>
    <property type="match status" value="1"/>
</dbReference>
<dbReference type="SUPFAM" id="SSF88697">
    <property type="entry name" value="PUA domain-like"/>
    <property type="match status" value="1"/>
</dbReference>
<feature type="domain" description="EVE" evidence="4">
    <location>
        <begin position="60"/>
        <end position="147"/>
    </location>
</feature>
<evidence type="ECO:0000256" key="3">
    <source>
        <dbReference type="SAM" id="MobiDB-lite"/>
    </source>
</evidence>
<feature type="compositionally biased region" description="Polar residues" evidence="3">
    <location>
        <begin position="30"/>
        <end position="59"/>
    </location>
</feature>
<dbReference type="Ensembl" id="ENSAMET00000035200.1">
    <property type="protein sequence ID" value="ENSAMEP00000028329.1"/>
    <property type="gene ID" value="ENSAMEG00000030059.1"/>
</dbReference>
<evidence type="ECO:0000259" key="4">
    <source>
        <dbReference type="Pfam" id="PF01878"/>
    </source>
</evidence>
<feature type="region of interest" description="Disordered" evidence="3">
    <location>
        <begin position="130"/>
        <end position="150"/>
    </location>
</feature>
<keyword evidence="6" id="KW-1185">Reference proteome</keyword>
<reference evidence="5" key="2">
    <citation type="submission" date="2025-08" db="UniProtKB">
        <authorList>
            <consortium name="Ensembl"/>
        </authorList>
    </citation>
    <scope>IDENTIFICATION</scope>
</reference>
<comment type="function">
    <text evidence="1">Specifically binds 5-hydroxymethylcytosine (5hmC), suggesting that it acts as a specific reader of 5hmC.</text>
</comment>
<accession>A0A7N5JTY0</accession>
<dbReference type="PANTHER" id="PTHR14087:SF7">
    <property type="entry name" value="THYMOCYTE NUCLEAR PROTEIN 1"/>
    <property type="match status" value="1"/>
</dbReference>
<dbReference type="InterPro" id="IPR052181">
    <property type="entry name" value="5hmC_binding"/>
</dbReference>
<dbReference type="AlphaFoldDB" id="A0A7N5JTY0"/>
<evidence type="ECO:0000256" key="1">
    <source>
        <dbReference type="ARBA" id="ARBA00002530"/>
    </source>
</evidence>